<name>A0ABU2Y0Y1_9FLAO</name>
<evidence type="ECO:0000256" key="5">
    <source>
        <dbReference type="SAM" id="Phobius"/>
    </source>
</evidence>
<organism evidence="6 7">
    <name type="scientific">Urechidicola vernalis</name>
    <dbReference type="NCBI Taxonomy" id="3075600"/>
    <lineage>
        <taxon>Bacteria</taxon>
        <taxon>Pseudomonadati</taxon>
        <taxon>Bacteroidota</taxon>
        <taxon>Flavobacteriia</taxon>
        <taxon>Flavobacteriales</taxon>
        <taxon>Flavobacteriaceae</taxon>
        <taxon>Urechidicola</taxon>
    </lineage>
</organism>
<comment type="subcellular location">
    <subcellularLocation>
        <location evidence="1">Endomembrane system</location>
        <topology evidence="1">Multi-pass membrane protein</topology>
    </subcellularLocation>
</comment>
<feature type="transmembrane region" description="Helical" evidence="5">
    <location>
        <begin position="114"/>
        <end position="133"/>
    </location>
</feature>
<evidence type="ECO:0008006" key="8">
    <source>
        <dbReference type="Google" id="ProtNLM"/>
    </source>
</evidence>
<protein>
    <recommendedName>
        <fullName evidence="8">DUF975 family protein</fullName>
    </recommendedName>
</protein>
<feature type="transmembrane region" description="Helical" evidence="5">
    <location>
        <begin position="12"/>
        <end position="32"/>
    </location>
</feature>
<keyword evidence="7" id="KW-1185">Reference proteome</keyword>
<feature type="transmembrane region" description="Helical" evidence="5">
    <location>
        <begin position="86"/>
        <end position="108"/>
    </location>
</feature>
<dbReference type="Pfam" id="PF04191">
    <property type="entry name" value="PEMT"/>
    <property type="match status" value="1"/>
</dbReference>
<proteinExistence type="predicted"/>
<dbReference type="Proteomes" id="UP001252186">
    <property type="component" value="Unassembled WGS sequence"/>
</dbReference>
<feature type="transmembrane region" description="Helical" evidence="5">
    <location>
        <begin position="44"/>
        <end position="65"/>
    </location>
</feature>
<reference evidence="6 7" key="1">
    <citation type="submission" date="2023-09" db="EMBL/GenBank/DDBJ databases">
        <authorList>
            <person name="Rey-Velasco X."/>
        </authorList>
    </citation>
    <scope>NUCLEOTIDE SEQUENCE [LARGE SCALE GENOMIC DNA]</scope>
    <source>
        <strain evidence="6 7">P050</strain>
    </source>
</reference>
<dbReference type="RefSeq" id="WP_311591598.1">
    <property type="nucleotide sequence ID" value="NZ_JAVRHV010000001.1"/>
</dbReference>
<evidence type="ECO:0000313" key="6">
    <source>
        <dbReference type="EMBL" id="MDT0551795.1"/>
    </source>
</evidence>
<dbReference type="PROSITE" id="PS51257">
    <property type="entry name" value="PROKAR_LIPOPROTEIN"/>
    <property type="match status" value="1"/>
</dbReference>
<evidence type="ECO:0000256" key="4">
    <source>
        <dbReference type="ARBA" id="ARBA00023136"/>
    </source>
</evidence>
<keyword evidence="3 5" id="KW-1133">Transmembrane helix</keyword>
<dbReference type="InterPro" id="IPR007318">
    <property type="entry name" value="Phopholipid_MeTrfase"/>
</dbReference>
<keyword evidence="2 5" id="KW-0812">Transmembrane</keyword>
<dbReference type="EMBL" id="JAVRHV010000001">
    <property type="protein sequence ID" value="MDT0551795.1"/>
    <property type="molecule type" value="Genomic_DNA"/>
</dbReference>
<accession>A0ABU2Y0Y1</accession>
<evidence type="ECO:0000256" key="1">
    <source>
        <dbReference type="ARBA" id="ARBA00004127"/>
    </source>
</evidence>
<evidence type="ECO:0000256" key="3">
    <source>
        <dbReference type="ARBA" id="ARBA00022989"/>
    </source>
</evidence>
<comment type="caution">
    <text evidence="6">The sequence shown here is derived from an EMBL/GenBank/DDBJ whole genome shotgun (WGS) entry which is preliminary data.</text>
</comment>
<sequence>MKLLKYQAWHLLFLVISCGVLWYLIEMGVLVLEGSLFGITTYGWFVFALLIPIIHQVYVLICWRLELYYKSITTRFRANGFKMYKTGFFVLFIARFFTVILLALSSANSFEIDIWAKVSLIVLLTIPALYAFYSVKIFFGFDRAAGLDHFDKKISKEPFVKRGIFKYTSNGMYKFAFLFFYVPGVIWSSELALIVALFSHVYIWVHYYCTELPDIKHIYK</sequence>
<gene>
    <name evidence="6" type="ORF">RM519_00935</name>
</gene>
<evidence type="ECO:0000256" key="2">
    <source>
        <dbReference type="ARBA" id="ARBA00022692"/>
    </source>
</evidence>
<keyword evidence="4 5" id="KW-0472">Membrane</keyword>
<feature type="transmembrane region" description="Helical" evidence="5">
    <location>
        <begin position="175"/>
        <end position="198"/>
    </location>
</feature>
<evidence type="ECO:0000313" key="7">
    <source>
        <dbReference type="Proteomes" id="UP001252186"/>
    </source>
</evidence>